<feature type="region of interest" description="Disordered" evidence="5">
    <location>
        <begin position="1"/>
        <end position="40"/>
    </location>
</feature>
<dbReference type="PROSITE" id="PS50977">
    <property type="entry name" value="HTH_TETR_2"/>
    <property type="match status" value="1"/>
</dbReference>
<comment type="caution">
    <text evidence="7">The sequence shown here is derived from an EMBL/GenBank/DDBJ whole genome shotgun (WGS) entry which is preliminary data.</text>
</comment>
<evidence type="ECO:0000256" key="4">
    <source>
        <dbReference type="PROSITE-ProRule" id="PRU00335"/>
    </source>
</evidence>
<organism evidence="7 8">
    <name type="scientific">Amycolatopsis endophytica</name>
    <dbReference type="NCBI Taxonomy" id="860233"/>
    <lineage>
        <taxon>Bacteria</taxon>
        <taxon>Bacillati</taxon>
        <taxon>Actinomycetota</taxon>
        <taxon>Actinomycetes</taxon>
        <taxon>Pseudonocardiales</taxon>
        <taxon>Pseudonocardiaceae</taxon>
        <taxon>Amycolatopsis</taxon>
    </lineage>
</organism>
<sequence>MSSASSRKGATDDTPPRSSRRRRSGDQASGGNARASTRRELVENEIYEHATQLFAERGFAGTNLQDIAEAVGLTRPALYYYVKSKDELLAKLVTEITAAPAAQLRDINARGDLDAKGKLRAIARALVARQTSHPARFRLIIRSEAELPAELSRAHERGRRAVLDELTKVVDEGIRSGQFRPLDARVAALGVIGMFNWVAWWFHADARQTPESVAEQLADMAVAAVARQGHRVPEEAGPTAAIALLREDLEFLERIIGG</sequence>
<dbReference type="InterPro" id="IPR001647">
    <property type="entry name" value="HTH_TetR"/>
</dbReference>
<proteinExistence type="predicted"/>
<dbReference type="EMBL" id="JACCFK010000002">
    <property type="protein sequence ID" value="NYI92321.1"/>
    <property type="molecule type" value="Genomic_DNA"/>
</dbReference>
<dbReference type="Gene3D" id="1.10.10.60">
    <property type="entry name" value="Homeodomain-like"/>
    <property type="match status" value="1"/>
</dbReference>
<name>A0A853BCC4_9PSEU</name>
<dbReference type="AlphaFoldDB" id="A0A853BCC4"/>
<dbReference type="InterPro" id="IPR050109">
    <property type="entry name" value="HTH-type_TetR-like_transc_reg"/>
</dbReference>
<dbReference type="InterPro" id="IPR036271">
    <property type="entry name" value="Tet_transcr_reg_TetR-rel_C_sf"/>
</dbReference>
<keyword evidence="1" id="KW-0805">Transcription regulation</keyword>
<dbReference type="GO" id="GO:0003700">
    <property type="term" value="F:DNA-binding transcription factor activity"/>
    <property type="evidence" value="ECO:0007669"/>
    <property type="project" value="TreeGrafter"/>
</dbReference>
<feature type="domain" description="HTH tetR-type" evidence="6">
    <location>
        <begin position="40"/>
        <end position="100"/>
    </location>
</feature>
<reference evidence="7 8" key="1">
    <citation type="submission" date="2020-07" db="EMBL/GenBank/DDBJ databases">
        <title>Sequencing the genomes of 1000 actinobacteria strains.</title>
        <authorList>
            <person name="Klenk H.-P."/>
        </authorList>
    </citation>
    <scope>NUCLEOTIDE SEQUENCE [LARGE SCALE GENOMIC DNA]</scope>
    <source>
        <strain evidence="7 8">DSM 104006</strain>
    </source>
</reference>
<gene>
    <name evidence="7" type="ORF">HNR02_005696</name>
</gene>
<dbReference type="RefSeq" id="WP_179776565.1">
    <property type="nucleotide sequence ID" value="NZ_JACCFK010000002.1"/>
</dbReference>
<keyword evidence="8" id="KW-1185">Reference proteome</keyword>
<dbReference type="Proteomes" id="UP000549616">
    <property type="component" value="Unassembled WGS sequence"/>
</dbReference>
<protein>
    <submittedName>
        <fullName evidence="7">AcrR family transcriptional regulator</fullName>
    </submittedName>
</protein>
<dbReference type="Gene3D" id="1.10.357.10">
    <property type="entry name" value="Tetracycline Repressor, domain 2"/>
    <property type="match status" value="1"/>
</dbReference>
<keyword evidence="3" id="KW-0804">Transcription</keyword>
<evidence type="ECO:0000256" key="3">
    <source>
        <dbReference type="ARBA" id="ARBA00023163"/>
    </source>
</evidence>
<dbReference type="Pfam" id="PF17932">
    <property type="entry name" value="TetR_C_24"/>
    <property type="match status" value="1"/>
</dbReference>
<dbReference type="SUPFAM" id="SSF48498">
    <property type="entry name" value="Tetracyclin repressor-like, C-terminal domain"/>
    <property type="match status" value="1"/>
</dbReference>
<dbReference type="PRINTS" id="PR00455">
    <property type="entry name" value="HTHTETR"/>
</dbReference>
<accession>A0A853BCC4</accession>
<dbReference type="InterPro" id="IPR041490">
    <property type="entry name" value="KstR2_TetR_C"/>
</dbReference>
<dbReference type="GO" id="GO:0000976">
    <property type="term" value="F:transcription cis-regulatory region binding"/>
    <property type="evidence" value="ECO:0007669"/>
    <property type="project" value="TreeGrafter"/>
</dbReference>
<evidence type="ECO:0000256" key="5">
    <source>
        <dbReference type="SAM" id="MobiDB-lite"/>
    </source>
</evidence>
<evidence type="ECO:0000313" key="7">
    <source>
        <dbReference type="EMBL" id="NYI92321.1"/>
    </source>
</evidence>
<evidence type="ECO:0000259" key="6">
    <source>
        <dbReference type="PROSITE" id="PS50977"/>
    </source>
</evidence>
<feature type="DNA-binding region" description="H-T-H motif" evidence="4">
    <location>
        <begin position="63"/>
        <end position="82"/>
    </location>
</feature>
<keyword evidence="2 4" id="KW-0238">DNA-binding</keyword>
<dbReference type="PANTHER" id="PTHR30055">
    <property type="entry name" value="HTH-TYPE TRANSCRIPTIONAL REGULATOR RUTR"/>
    <property type="match status" value="1"/>
</dbReference>
<dbReference type="SUPFAM" id="SSF46689">
    <property type="entry name" value="Homeodomain-like"/>
    <property type="match status" value="1"/>
</dbReference>
<evidence type="ECO:0000256" key="2">
    <source>
        <dbReference type="ARBA" id="ARBA00023125"/>
    </source>
</evidence>
<evidence type="ECO:0000313" key="8">
    <source>
        <dbReference type="Proteomes" id="UP000549616"/>
    </source>
</evidence>
<dbReference type="Pfam" id="PF00440">
    <property type="entry name" value="TetR_N"/>
    <property type="match status" value="1"/>
</dbReference>
<evidence type="ECO:0000256" key="1">
    <source>
        <dbReference type="ARBA" id="ARBA00023015"/>
    </source>
</evidence>
<dbReference type="PANTHER" id="PTHR30055:SF234">
    <property type="entry name" value="HTH-TYPE TRANSCRIPTIONAL REGULATOR BETI"/>
    <property type="match status" value="1"/>
</dbReference>
<dbReference type="InterPro" id="IPR009057">
    <property type="entry name" value="Homeodomain-like_sf"/>
</dbReference>